<proteinExistence type="predicted"/>
<dbReference type="OrthoDB" id="123261at2"/>
<feature type="transmembrane region" description="Helical" evidence="1">
    <location>
        <begin position="18"/>
        <end position="36"/>
    </location>
</feature>
<keyword evidence="3" id="KW-1185">Reference proteome</keyword>
<evidence type="ECO:0000313" key="3">
    <source>
        <dbReference type="Proteomes" id="UP000289411"/>
    </source>
</evidence>
<reference evidence="2 3" key="2">
    <citation type="submission" date="2019-02" db="EMBL/GenBank/DDBJ databases">
        <title>'Lichenibacterium ramalinii' gen. nov. sp. nov., 'Lichenibacterium minor' gen. nov. sp. nov.</title>
        <authorList>
            <person name="Pankratov T."/>
        </authorList>
    </citation>
    <scope>NUCLEOTIDE SEQUENCE [LARGE SCALE GENOMIC DNA]</scope>
    <source>
        <strain evidence="2 3">RmlP001</strain>
    </source>
</reference>
<feature type="transmembrane region" description="Helical" evidence="1">
    <location>
        <begin position="48"/>
        <end position="69"/>
    </location>
</feature>
<comment type="caution">
    <text evidence="2">The sequence shown here is derived from an EMBL/GenBank/DDBJ whole genome shotgun (WGS) entry which is preliminary data.</text>
</comment>
<dbReference type="Pfam" id="PF11755">
    <property type="entry name" value="DUF3311"/>
    <property type="match status" value="1"/>
</dbReference>
<accession>A0A4Q2RLT1</accession>
<dbReference type="Proteomes" id="UP000289411">
    <property type="component" value="Unassembled WGS sequence"/>
</dbReference>
<keyword evidence="1" id="KW-0472">Membrane</keyword>
<name>A0A4Q2RLT1_9HYPH</name>
<keyword evidence="1" id="KW-0812">Transmembrane</keyword>
<evidence type="ECO:0000313" key="2">
    <source>
        <dbReference type="EMBL" id="RYB07811.1"/>
    </source>
</evidence>
<dbReference type="RefSeq" id="WP_129217281.1">
    <property type="nucleotide sequence ID" value="NZ_QYBC01000001.1"/>
</dbReference>
<evidence type="ECO:0000256" key="1">
    <source>
        <dbReference type="SAM" id="Phobius"/>
    </source>
</evidence>
<protein>
    <submittedName>
        <fullName evidence="2">DUF3311 domain-containing protein</fullName>
    </submittedName>
</protein>
<keyword evidence="1" id="KW-1133">Transmembrane helix</keyword>
<dbReference type="EMBL" id="QYBC01000001">
    <property type="protein sequence ID" value="RYB07811.1"/>
    <property type="molecule type" value="Genomic_DNA"/>
</dbReference>
<sequence length="71" mass="8383">MVHRIDDSPVRRKRPSPWLWLLLIPYPALLWVPFYNRVEPQILGFPFFYAYQMAFVVLTAIVTALVYAVTD</sequence>
<reference evidence="2 3" key="1">
    <citation type="submission" date="2018-09" db="EMBL/GenBank/DDBJ databases">
        <authorList>
            <person name="Grouzdev D.S."/>
            <person name="Krutkina M.S."/>
        </authorList>
    </citation>
    <scope>NUCLEOTIDE SEQUENCE [LARGE SCALE GENOMIC DNA]</scope>
    <source>
        <strain evidence="2 3">RmlP001</strain>
    </source>
</reference>
<dbReference type="AlphaFoldDB" id="A0A4Q2RLT1"/>
<dbReference type="InterPro" id="IPR021741">
    <property type="entry name" value="DUF3311"/>
</dbReference>
<organism evidence="2 3">
    <name type="scientific">Lichenibacterium ramalinae</name>
    <dbReference type="NCBI Taxonomy" id="2316527"/>
    <lineage>
        <taxon>Bacteria</taxon>
        <taxon>Pseudomonadati</taxon>
        <taxon>Pseudomonadota</taxon>
        <taxon>Alphaproteobacteria</taxon>
        <taxon>Hyphomicrobiales</taxon>
        <taxon>Lichenihabitantaceae</taxon>
        <taxon>Lichenibacterium</taxon>
    </lineage>
</organism>
<gene>
    <name evidence="2" type="ORF">D3272_01400</name>
</gene>